<feature type="region of interest" description="Disordered" evidence="1">
    <location>
        <begin position="255"/>
        <end position="282"/>
    </location>
</feature>
<dbReference type="AlphaFoldDB" id="A0AAD9I4E2"/>
<dbReference type="EMBL" id="JAQQPM010000004">
    <property type="protein sequence ID" value="KAK2070958.1"/>
    <property type="molecule type" value="Genomic_DNA"/>
</dbReference>
<evidence type="ECO:0008006" key="4">
    <source>
        <dbReference type="Google" id="ProtNLM"/>
    </source>
</evidence>
<gene>
    <name evidence="2" type="ORF">P8C59_005416</name>
</gene>
<sequence>MYTTATMLPISNPPANAPMGPPAKPAERPTKEYEYDVSDTLAGTGIDIRQEEQALTDYYASSFAPEARTGFAALPPGGRHSFYGAGIANQAAQATPAESQEQLAAQAAEDIWNQAAQRLANIRKNELEHPFLALNAMHKKLEKITKDHGLGLQLDMKNPHLWAGKMQRPVDFPQPKVVATMNMTPDGMILKTGGSWIPHDAFLCDQLALLSLATRHRLREKLEDADMAASNRQHTSHGEIPLAWADVGTSPNLTGPALSLSSSRDATDRAPNPRKRSFEAFNAPVNVHKEKNVLAQAVRDGGKADRAVEEARLQRRQKRQNPESAQASVRGSSAVPGTPGTVAPDLEPKTSAKKETKKGMTAARMADVSNTSTANATINQLMGSFGRGKKSKRYNWMTAGAGGGSQAPKAGASQELGNPNTSMQRAGDANSLTMDGKYRLGAFREDGEKGRYIQIRDWVTALELEGLDTKAMQLAYAKLDESAER</sequence>
<feature type="region of interest" description="Disordered" evidence="1">
    <location>
        <begin position="401"/>
        <end position="428"/>
    </location>
</feature>
<feature type="compositionally biased region" description="Polar residues" evidence="1">
    <location>
        <begin position="415"/>
        <end position="424"/>
    </location>
</feature>
<feature type="compositionally biased region" description="Pro residues" evidence="1">
    <location>
        <begin position="11"/>
        <end position="24"/>
    </location>
</feature>
<feature type="compositionally biased region" description="Polar residues" evidence="1">
    <location>
        <begin position="322"/>
        <end position="331"/>
    </location>
</feature>
<keyword evidence="3" id="KW-1185">Reference proteome</keyword>
<accession>A0AAD9I4E2</accession>
<reference evidence="2" key="1">
    <citation type="journal article" date="2023" name="Mol. Plant Microbe Interact.">
        <title>Elucidating the Obligate Nature and Biological Capacity of an Invasive Fungal Corn Pathogen.</title>
        <authorList>
            <person name="MacCready J.S."/>
            <person name="Roggenkamp E.M."/>
            <person name="Gdanetz K."/>
            <person name="Chilvers M.I."/>
        </authorList>
    </citation>
    <scope>NUCLEOTIDE SEQUENCE</scope>
    <source>
        <strain evidence="2">PM02</strain>
    </source>
</reference>
<comment type="caution">
    <text evidence="2">The sequence shown here is derived from an EMBL/GenBank/DDBJ whole genome shotgun (WGS) entry which is preliminary data.</text>
</comment>
<evidence type="ECO:0000256" key="1">
    <source>
        <dbReference type="SAM" id="MobiDB-lite"/>
    </source>
</evidence>
<organism evidence="2 3">
    <name type="scientific">Phyllachora maydis</name>
    <dbReference type="NCBI Taxonomy" id="1825666"/>
    <lineage>
        <taxon>Eukaryota</taxon>
        <taxon>Fungi</taxon>
        <taxon>Dikarya</taxon>
        <taxon>Ascomycota</taxon>
        <taxon>Pezizomycotina</taxon>
        <taxon>Sordariomycetes</taxon>
        <taxon>Sordariomycetidae</taxon>
        <taxon>Phyllachorales</taxon>
        <taxon>Phyllachoraceae</taxon>
        <taxon>Phyllachora</taxon>
    </lineage>
</organism>
<name>A0AAD9I4E2_9PEZI</name>
<feature type="region of interest" description="Disordered" evidence="1">
    <location>
        <begin position="313"/>
        <end position="360"/>
    </location>
</feature>
<evidence type="ECO:0000313" key="2">
    <source>
        <dbReference type="EMBL" id="KAK2070958.1"/>
    </source>
</evidence>
<protein>
    <recommendedName>
        <fullName evidence="4">TBP-associated factor 4</fullName>
    </recommendedName>
</protein>
<feature type="region of interest" description="Disordered" evidence="1">
    <location>
        <begin position="1"/>
        <end position="31"/>
    </location>
</feature>
<proteinExistence type="predicted"/>
<evidence type="ECO:0000313" key="3">
    <source>
        <dbReference type="Proteomes" id="UP001217918"/>
    </source>
</evidence>
<feature type="compositionally biased region" description="Polar residues" evidence="1">
    <location>
        <begin position="255"/>
        <end position="264"/>
    </location>
</feature>
<feature type="compositionally biased region" description="Basic and acidic residues" evidence="1">
    <location>
        <begin position="346"/>
        <end position="358"/>
    </location>
</feature>
<dbReference type="Proteomes" id="UP001217918">
    <property type="component" value="Unassembled WGS sequence"/>
</dbReference>